<evidence type="ECO:0000313" key="1">
    <source>
        <dbReference type="EMBL" id="KAJ9100241.1"/>
    </source>
</evidence>
<keyword evidence="2" id="KW-1185">Reference proteome</keyword>
<reference evidence="1" key="1">
    <citation type="submission" date="2023-04" db="EMBL/GenBank/DDBJ databases">
        <title>Draft Genome sequencing of Naganishia species isolated from polar environments using Oxford Nanopore Technology.</title>
        <authorList>
            <person name="Leo P."/>
            <person name="Venkateswaran K."/>
        </authorList>
    </citation>
    <scope>NUCLEOTIDE SEQUENCE</scope>
    <source>
        <strain evidence="1">MNA-CCFEE 5262</strain>
    </source>
</reference>
<name>A0ACC2VNN2_9TREE</name>
<dbReference type="Proteomes" id="UP001230649">
    <property type="component" value="Unassembled WGS sequence"/>
</dbReference>
<gene>
    <name evidence="1" type="ORF">QFC20_005519</name>
</gene>
<dbReference type="EMBL" id="JASBWS010000077">
    <property type="protein sequence ID" value="KAJ9100241.1"/>
    <property type="molecule type" value="Genomic_DNA"/>
</dbReference>
<evidence type="ECO:0000313" key="2">
    <source>
        <dbReference type="Proteomes" id="UP001230649"/>
    </source>
</evidence>
<protein>
    <submittedName>
        <fullName evidence="1">Uncharacterized protein</fullName>
    </submittedName>
</protein>
<proteinExistence type="predicted"/>
<sequence>MSQGKGKAAELPPLTNTLDKAKSPYLLQHKNNPVAWQEWKPEVIARAKAEDKMIFLSVGYSACHWCHVLAHESFEDDFVAKMMNKYFINIKVDREERPDVDRVYMNYLQTHITNTDNSPLSSLTPGLAPVFAGTYFPKGRFLSLLDKIHELWTEDKERVIENSQNVLEQLRDMQDVGSSSPADLADLAAETPHKVYAHLLKGYDKKNGGFSKRGPKFPSTSQNLVLLSRYAAYYASSSDAKKKEEARQAAEMGARLLRALWEGGIRDWVGSGLARYSVDQYFRVPHFEKMLYDQGQVAQSALEFSVLPNLPDSNSQKICRDLAADILEYTARDLRSPDGGFYSAEDADSGESLEHPEKHIEGGFYVWEKAEFDDVLGPEDAPIAGYFWAVKASGNVDPSTDIQGELKGKNTLYQAHPYEAVADKFGVSVDQVKEVIARAIPKLRAQRDKTRPRPHLDDKILTGWNGLMISALALGSVILPTEQYPIAAKCAGLASEAVAFIKSNLYDANTGKLARSWREGKGPIGQADDYAFFIKGLLDLYEVTGKEEHLLFAIKLQDTLDADFYDKEQGGYFASAPDPHILIRLRDNQDGAEPAASSVTAHNLLRLSSYASINAERYQEHAASTYRSNADMLKRAPYAFATTVAALLDNEQGYREYIITGSPDDEFVKEARRIIIASTYIPNKVVMSIDPASPPLGLAEQNPVIQSLVEEIQRKPESRPSVRVCENGACHLPVLDLSEVKKMVLNA</sequence>
<organism evidence="1 2">
    <name type="scientific">Naganishia adeliensis</name>
    <dbReference type="NCBI Taxonomy" id="92952"/>
    <lineage>
        <taxon>Eukaryota</taxon>
        <taxon>Fungi</taxon>
        <taxon>Dikarya</taxon>
        <taxon>Basidiomycota</taxon>
        <taxon>Agaricomycotina</taxon>
        <taxon>Tremellomycetes</taxon>
        <taxon>Filobasidiales</taxon>
        <taxon>Filobasidiaceae</taxon>
        <taxon>Naganishia</taxon>
    </lineage>
</organism>
<comment type="caution">
    <text evidence="1">The sequence shown here is derived from an EMBL/GenBank/DDBJ whole genome shotgun (WGS) entry which is preliminary data.</text>
</comment>
<accession>A0ACC2VNN2</accession>